<dbReference type="Proteomes" id="UP001140011">
    <property type="component" value="Unassembled WGS sequence"/>
</dbReference>
<name>A0A9W8GV99_9FUNG</name>
<gene>
    <name evidence="1" type="ORF">GGI19_003603</name>
</gene>
<dbReference type="EMBL" id="JANBUH010000250">
    <property type="protein sequence ID" value="KAJ2752755.1"/>
    <property type="molecule type" value="Genomic_DNA"/>
</dbReference>
<accession>A0A9W8GV99</accession>
<dbReference type="OrthoDB" id="5580087at2759"/>
<protein>
    <submittedName>
        <fullName evidence="1">Uncharacterized protein</fullName>
    </submittedName>
</protein>
<organism evidence="1 2">
    <name type="scientific">Coemansia pectinata</name>
    <dbReference type="NCBI Taxonomy" id="1052879"/>
    <lineage>
        <taxon>Eukaryota</taxon>
        <taxon>Fungi</taxon>
        <taxon>Fungi incertae sedis</taxon>
        <taxon>Zoopagomycota</taxon>
        <taxon>Kickxellomycotina</taxon>
        <taxon>Kickxellomycetes</taxon>
        <taxon>Kickxellales</taxon>
        <taxon>Kickxellaceae</taxon>
        <taxon>Coemansia</taxon>
    </lineage>
</organism>
<reference evidence="1" key="1">
    <citation type="submission" date="2022-07" db="EMBL/GenBank/DDBJ databases">
        <title>Phylogenomic reconstructions and comparative analyses of Kickxellomycotina fungi.</title>
        <authorList>
            <person name="Reynolds N.K."/>
            <person name="Stajich J.E."/>
            <person name="Barry K."/>
            <person name="Grigoriev I.V."/>
            <person name="Crous P."/>
            <person name="Smith M.E."/>
        </authorList>
    </citation>
    <scope>NUCLEOTIDE SEQUENCE</scope>
    <source>
        <strain evidence="1">BCRC 34297</strain>
    </source>
</reference>
<evidence type="ECO:0000313" key="2">
    <source>
        <dbReference type="Proteomes" id="UP001140011"/>
    </source>
</evidence>
<comment type="caution">
    <text evidence="1">The sequence shown here is derived from an EMBL/GenBank/DDBJ whole genome shotgun (WGS) entry which is preliminary data.</text>
</comment>
<sequence>MAFGKRIAAASRKACHSVRARVSRQRSTAATTTHAQPIESSAAVDENVVVGTVFAAESLTEAVQETASASSSSIETAVAESTTVAESREKTACAADVLDILKALTRDVAEIKAWVGSREAALEIREKVIAARETEVEEREGVIRAHWRDVDLAVSAFPACEADIEEREAALKDHEIKVEEREATLEWRKTKVEVHKAALKEPDTGIAMVEDIDRAIDSAESQQGAFNIGIALAKARRNASLIVIARAESCEEIAIADTSIGTETLVDIICATVDIKTHMRILSSDIDIAIKWLEALFEAIARAKSCKETPFAEPAVGADVIREIYDAIARAESSQEALDSSVGIAEEADAAVQRAIASTIN</sequence>
<evidence type="ECO:0000313" key="1">
    <source>
        <dbReference type="EMBL" id="KAJ2752755.1"/>
    </source>
</evidence>
<keyword evidence="2" id="KW-1185">Reference proteome</keyword>
<dbReference type="AlphaFoldDB" id="A0A9W8GV99"/>
<proteinExistence type="predicted"/>